<dbReference type="Pfam" id="PF20434">
    <property type="entry name" value="BD-FAE"/>
    <property type="match status" value="1"/>
</dbReference>
<evidence type="ECO:0000259" key="3">
    <source>
        <dbReference type="Pfam" id="PF20434"/>
    </source>
</evidence>
<name>S3BII6_9BURK</name>
<dbReference type="HOGENOM" id="CLU_012494_4_0_4"/>
<gene>
    <name evidence="4" type="ORF">HMPREF1476_01197</name>
</gene>
<evidence type="ECO:0000256" key="1">
    <source>
        <dbReference type="ARBA" id="ARBA00022801"/>
    </source>
</evidence>
<organism evidence="4 5">
    <name type="scientific">Sutterella wadsworthensis HGA0223</name>
    <dbReference type="NCBI Taxonomy" id="1203554"/>
    <lineage>
        <taxon>Bacteria</taxon>
        <taxon>Pseudomonadati</taxon>
        <taxon>Pseudomonadota</taxon>
        <taxon>Betaproteobacteria</taxon>
        <taxon>Burkholderiales</taxon>
        <taxon>Sutterellaceae</taxon>
        <taxon>Sutterella</taxon>
    </lineage>
</organism>
<dbReference type="GO" id="GO:0016787">
    <property type="term" value="F:hydrolase activity"/>
    <property type="evidence" value="ECO:0007669"/>
    <property type="project" value="UniProtKB-KW"/>
</dbReference>
<dbReference type="RefSeq" id="WP_005428941.1">
    <property type="nucleotide sequence ID" value="NZ_KE150480.1"/>
</dbReference>
<feature type="chain" id="PRO_5004517855" description="BD-FAE-like domain-containing protein" evidence="2">
    <location>
        <begin position="28"/>
        <end position="345"/>
    </location>
</feature>
<sequence>MKKVFHTAAAAVLGLSALTIAASSVLAADADSAKLAGWTEGAEVIHVEGKVPRIDMISGVIYSQIKSTRTVRQLRMTLEIPRTKVKKPAVIYFPGGGFTSADHEKFSEMRRALANAGFVVAAAEYRVVPDKFPAILEDAKSAVRYLRAHAAEYGIDPARIGVLGDSAGGYLSQMTGVTNGEKQFDKGDWLNVSSDVQAAVTIYGLSDLTTIGEGFGPEIDKVHESPASTEALLVNGPAFRTYPGASIMADRKAALAASPLGHVDGSEPPFLILHGAQDPLVSPTQSAKLFRALKAKNVDAEYVLVDNAQHGDLPWFQKPVIERVVNWFVKVLKPVKAEEAEGAVL</sequence>
<dbReference type="PANTHER" id="PTHR48081:SF13">
    <property type="entry name" value="ALPHA_BETA HYDROLASE"/>
    <property type="match status" value="1"/>
</dbReference>
<dbReference type="PATRIC" id="fig|1203554.3.peg.1241"/>
<reference evidence="4 5" key="1">
    <citation type="submission" date="2013-04" db="EMBL/GenBank/DDBJ databases">
        <title>The Genome Sequence of Sutterella wadsworthensis HGA0223.</title>
        <authorList>
            <consortium name="The Broad Institute Genomics Platform"/>
            <person name="Earl A."/>
            <person name="Ward D."/>
            <person name="Feldgarden M."/>
            <person name="Gevers D."/>
            <person name="Schmidt T.M."/>
            <person name="Dover J."/>
            <person name="Dai D."/>
            <person name="Walker B."/>
            <person name="Young S."/>
            <person name="Zeng Q."/>
            <person name="Gargeya S."/>
            <person name="Fitzgerald M."/>
            <person name="Haas B."/>
            <person name="Abouelleil A."/>
            <person name="Allen A.W."/>
            <person name="Alvarado L."/>
            <person name="Arachchi H.M."/>
            <person name="Berlin A.M."/>
            <person name="Chapman S.B."/>
            <person name="Gainer-Dewar J."/>
            <person name="Goldberg J."/>
            <person name="Griggs A."/>
            <person name="Gujja S."/>
            <person name="Hansen M."/>
            <person name="Howarth C."/>
            <person name="Imamovic A."/>
            <person name="Ireland A."/>
            <person name="Larimer J."/>
            <person name="McCowan C."/>
            <person name="Murphy C."/>
            <person name="Pearson M."/>
            <person name="Poon T.W."/>
            <person name="Priest M."/>
            <person name="Roberts A."/>
            <person name="Saif S."/>
            <person name="Shea T."/>
            <person name="Sisk P."/>
            <person name="Sykes S."/>
            <person name="Wortman J."/>
            <person name="Nusbaum C."/>
            <person name="Birren B."/>
        </authorList>
    </citation>
    <scope>NUCLEOTIDE SEQUENCE [LARGE SCALE GENOMIC DNA]</scope>
    <source>
        <strain evidence="4 5">HGA0223</strain>
    </source>
</reference>
<evidence type="ECO:0000313" key="4">
    <source>
        <dbReference type="EMBL" id="EPD99160.1"/>
    </source>
</evidence>
<dbReference type="Proteomes" id="UP000014400">
    <property type="component" value="Unassembled WGS sequence"/>
</dbReference>
<protein>
    <recommendedName>
        <fullName evidence="3">BD-FAE-like domain-containing protein</fullName>
    </recommendedName>
</protein>
<dbReference type="STRING" id="1203554.HMPREF1476_01197"/>
<accession>S3BII6</accession>
<dbReference type="InterPro" id="IPR049492">
    <property type="entry name" value="BD-FAE-like_dom"/>
</dbReference>
<dbReference type="AlphaFoldDB" id="S3BII6"/>
<dbReference type="Gene3D" id="3.40.50.1820">
    <property type="entry name" value="alpha/beta hydrolase"/>
    <property type="match status" value="1"/>
</dbReference>
<dbReference type="eggNOG" id="COG0657">
    <property type="taxonomic scope" value="Bacteria"/>
</dbReference>
<keyword evidence="1" id="KW-0378">Hydrolase</keyword>
<dbReference type="InterPro" id="IPR029058">
    <property type="entry name" value="AB_hydrolase_fold"/>
</dbReference>
<dbReference type="PANTHER" id="PTHR48081">
    <property type="entry name" value="AB HYDROLASE SUPERFAMILY PROTEIN C4A8.06C"/>
    <property type="match status" value="1"/>
</dbReference>
<comment type="caution">
    <text evidence="4">The sequence shown here is derived from an EMBL/GenBank/DDBJ whole genome shotgun (WGS) entry which is preliminary data.</text>
</comment>
<dbReference type="InterPro" id="IPR050300">
    <property type="entry name" value="GDXG_lipolytic_enzyme"/>
</dbReference>
<evidence type="ECO:0000313" key="5">
    <source>
        <dbReference type="Proteomes" id="UP000014400"/>
    </source>
</evidence>
<dbReference type="GeneID" id="64060993"/>
<keyword evidence="5" id="KW-1185">Reference proteome</keyword>
<feature type="domain" description="BD-FAE-like" evidence="3">
    <location>
        <begin position="83"/>
        <end position="293"/>
    </location>
</feature>
<keyword evidence="2" id="KW-0732">Signal</keyword>
<evidence type="ECO:0000256" key="2">
    <source>
        <dbReference type="SAM" id="SignalP"/>
    </source>
</evidence>
<dbReference type="EMBL" id="ATCF01000017">
    <property type="protein sequence ID" value="EPD99160.1"/>
    <property type="molecule type" value="Genomic_DNA"/>
</dbReference>
<proteinExistence type="predicted"/>
<feature type="signal peptide" evidence="2">
    <location>
        <begin position="1"/>
        <end position="27"/>
    </location>
</feature>
<dbReference type="SUPFAM" id="SSF53474">
    <property type="entry name" value="alpha/beta-Hydrolases"/>
    <property type="match status" value="1"/>
</dbReference>